<keyword evidence="3" id="KW-1185">Reference proteome</keyword>
<comment type="caution">
    <text evidence="2">The sequence shown here is derived from an EMBL/GenBank/DDBJ whole genome shotgun (WGS) entry which is preliminary data.</text>
</comment>
<feature type="chain" id="PRO_5039656842" evidence="1">
    <location>
        <begin position="29"/>
        <end position="56"/>
    </location>
</feature>
<dbReference type="AlphaFoldDB" id="A0A4R2RDK8"/>
<dbReference type="Proteomes" id="UP000294746">
    <property type="component" value="Unassembled WGS sequence"/>
</dbReference>
<feature type="signal peptide" evidence="1">
    <location>
        <begin position="1"/>
        <end position="28"/>
    </location>
</feature>
<organism evidence="2 3">
    <name type="scientific">Baia soyae</name>
    <dbReference type="NCBI Taxonomy" id="1544746"/>
    <lineage>
        <taxon>Bacteria</taxon>
        <taxon>Bacillati</taxon>
        <taxon>Bacillota</taxon>
        <taxon>Bacilli</taxon>
        <taxon>Bacillales</taxon>
        <taxon>Thermoactinomycetaceae</taxon>
        <taxon>Baia</taxon>
    </lineage>
</organism>
<dbReference type="EMBL" id="SLXV01000060">
    <property type="protein sequence ID" value="TCP61542.1"/>
    <property type="molecule type" value="Genomic_DNA"/>
</dbReference>
<gene>
    <name evidence="2" type="ORF">EDD57_1604</name>
</gene>
<proteinExistence type="predicted"/>
<accession>A0A4R2RDK8</accession>
<name>A0A4R2RDK8_9BACL</name>
<evidence type="ECO:0000313" key="2">
    <source>
        <dbReference type="EMBL" id="TCP61542.1"/>
    </source>
</evidence>
<reference evidence="2 3" key="1">
    <citation type="submission" date="2019-03" db="EMBL/GenBank/DDBJ databases">
        <title>Genomic Encyclopedia of Type Strains, Phase IV (KMG-IV): sequencing the most valuable type-strain genomes for metagenomic binning, comparative biology and taxonomic classification.</title>
        <authorList>
            <person name="Goeker M."/>
        </authorList>
    </citation>
    <scope>NUCLEOTIDE SEQUENCE [LARGE SCALE GENOMIC DNA]</scope>
    <source>
        <strain evidence="2 3">DSM 46831</strain>
    </source>
</reference>
<evidence type="ECO:0000313" key="3">
    <source>
        <dbReference type="Proteomes" id="UP000294746"/>
    </source>
</evidence>
<protein>
    <submittedName>
        <fullName evidence="2">Uncharacterized protein</fullName>
    </submittedName>
</protein>
<keyword evidence="1" id="KW-0732">Signal</keyword>
<evidence type="ECO:0000256" key="1">
    <source>
        <dbReference type="SAM" id="SignalP"/>
    </source>
</evidence>
<sequence>MMIKSTISGLCTLSVVSLLSLLSPHANTNYDEQSFAKSVDITAKDSMYLYGEPVHM</sequence>